<gene>
    <name evidence="4" type="ORF">Psi02_70250</name>
</gene>
<dbReference type="InterPro" id="IPR006530">
    <property type="entry name" value="YD"/>
</dbReference>
<organism evidence="4 5">
    <name type="scientific">Planotetraspora silvatica</name>
    <dbReference type="NCBI Taxonomy" id="234614"/>
    <lineage>
        <taxon>Bacteria</taxon>
        <taxon>Bacillati</taxon>
        <taxon>Actinomycetota</taxon>
        <taxon>Actinomycetes</taxon>
        <taxon>Streptosporangiales</taxon>
        <taxon>Streptosporangiaceae</taxon>
        <taxon>Planotetraspora</taxon>
    </lineage>
</organism>
<dbReference type="EMBL" id="BOOQ01000054">
    <property type="protein sequence ID" value="GII50601.1"/>
    <property type="molecule type" value="Genomic_DNA"/>
</dbReference>
<dbReference type="Pfam" id="PF25023">
    <property type="entry name" value="TEN_YD-shell"/>
    <property type="match status" value="1"/>
</dbReference>
<evidence type="ECO:0000256" key="1">
    <source>
        <dbReference type="ARBA" id="ARBA00022737"/>
    </source>
</evidence>
<dbReference type="RefSeq" id="WP_203980096.1">
    <property type="nucleotide sequence ID" value="NZ_BAAAKY010000017.1"/>
</dbReference>
<sequence length="2085" mass="219921">MYLRRAPIRRRPALTRLMTFAGVAGVLLAMLGEPPALAEQTDPFHRLTVQDERVVTGAAGTVRAYGADQAAAKALRGTPATPTWPAADIAVADLGPASGGVSASGAAQPRVAAPDRVRAGTLPVVVSPATTAVPNVITTGSGATRIGPAGPPAAASAPGSAPGKVSVRVLDHRQTSVARPDALLLRVARADGVAAPGQVYVEVDYSGFRTAFGADWGQRLHIETLPECALTDPAGHGCQGSPLASRNNASTVGAVVPAAAGAGTLLAVTAGASGSTGSFAATSLSPSGSWEAGGSSGDFSWSYPLHVPPSLGGPSPKLALTYSSQSVDGRHAASNNQPSWIGEGFEMGSGYVERRYKSCADDMDSGANNTTKTGDQCWGTDNATMSLGGKTTELIKDDATGAWHPKNDDGSKVEHLTGGSNGDNDGEYWKVTTADGTQYFFGRNRLPGWSTGKPETNSTWTVPIFGNHAGEQCHQTTFDASWCTQAWRWNLDHVVDLHGNSLSYWYSTETNKYARDLDSTKVSGYTRGGYLTEIDYGTRASAEFGTAPARVLFTVADRCLPGTTCDSAHPASWPDVPWDQNCTGTTCTQYGPTFWTTKRLSSVKTQVWGGTAYRDVESWTLKHSFPDPGDSTRAGLWLTGIGHSGLVGGTASVPDITFTGVQMPNRVDTIDHSPAMNWWRIASIRTETGGEISVGYSGQDCVAGSRMPSAPESNTLRCYPVVWTPQGYTSPVTDYFHKYVVTVVSETDHTGGAPRVSTTYAYKGSPAWHYTDDDGLIPASQKTWSQWRGYETVAVTKGDPGEQSYGETHYFRGMDGDHLPSGTRKATVTDSRGGTATDSAAFSGRPRERITFNGPGGAEVSSVLTDMWQSAPTATHTANGVTTTARYVNTAVSSQRVALDGGRGFRETRTATTYDSYGLATQVDDQGDVADPGDDQCTTTTYVRNTAAWLMTAISRKQVYALGCGKTPTSAAQVVADTRMSFDGQAFGAAPTKGDVTLSEELKDWSNGTTAYVTTQRSQYDANGRVTDVWDTDGNHTATAYTPATGGPVTRQTVTNPLGFVTTTDLEPAWGATTGVTDPNGRRTDVGYDPLGRTTSVWKPGRAKGVQSANTTFGYLVRTDGPAAVTTNTLGPNGAYITTYTLYDGLLRARQTQSAAVGPAGGSVITDTFYDTAGRTAKTNATYVTDTAPGTTLFVAAGDNQIAAQTVTLFDGADRPTASVLRSFGAEKWRTSTYYGGDHTDITPPAGGVATATYTDGRGRTVEQRRYHGSVPAGGHDSIVSTYTPKNAPASVTDQAGNAWTYGYDVRGRQTRMTDPDRGTQTSAYDDAGHLLSTTDGRGRTLAYTYDALGRKTAEYDGSTSGTKLAEWTYDTLAKGQATSSTRYDGGNAYVSAVTGYDAGYRPTGTKITIPGSEGALAGIYQFATTYKPDGSVSTTTLPAAGGLAQEVLGYTYTYQGKPATLGGLDTYVTAAEYTRLGETSVLTMSTGGPIAQSGLYYDEATRRLTRILDVRETAPSTIADLHLAWNPAGDVTAIADTPTGGTADTQCFGYEGLRRLAEAWTPGDGNCSVPPSTAGLGGPAPYWQSYTYDAAGNRGSRVEHTAAGDTTTTYTYPAAGAARPHAVTSSTTAGQAGSRTSAYTYDTAGNTLTRPGGTAGQTLTWDAENRLASVADGGDKSGYVYDTTGARLIRRDATGSTLYLPGTEVRATSAGQTSATRYYTFGSATVAQRTSGGVSWLMSDHQGTPQISVAATATQPVTRRRQKPFGESRGTPVTWPGERGFVGGVNDPTGLVHLGAREYDAGSGRFISPDPVFDGTDPGQMIGYGYAANSPVTASDPSGLRYVMEDGGGGGDSGTSSPPPSSTPAPTQSQTPPPPCDWLCSGWQWISSTPASPGHNPKQWSELFGQLLFVPHDTVDHFTDGDPFAESLKNSPRMKEIIQKKIKDCAASSGANFQSCGGSDSFGLGGKEGTGIYVKDIINMGMELMHLLDPVVLGADLNPTFLGSFDYEYTITRSSQDNLTVSMHVTNTTSWESFLRPPVWGYKTEPTKIDLPFIGPVVIPPWHELAKSLPQQQQQQDITFTTTN</sequence>
<dbReference type="InterPro" id="IPR022385">
    <property type="entry name" value="Rhs_assc_core"/>
</dbReference>
<evidence type="ECO:0000313" key="5">
    <source>
        <dbReference type="Proteomes" id="UP000644610"/>
    </source>
</evidence>
<name>A0A8J3XSK0_9ACTN</name>
<dbReference type="NCBIfam" id="TIGR01643">
    <property type="entry name" value="YD_repeat_2x"/>
    <property type="match status" value="2"/>
</dbReference>
<dbReference type="Pfam" id="PF05593">
    <property type="entry name" value="RHS_repeat"/>
    <property type="match status" value="2"/>
</dbReference>
<feature type="domain" description="Teneurin-like YD-shell" evidence="3">
    <location>
        <begin position="1587"/>
        <end position="1833"/>
    </location>
</feature>
<feature type="compositionally biased region" description="Basic and acidic residues" evidence="2">
    <location>
        <begin position="400"/>
        <end position="415"/>
    </location>
</feature>
<dbReference type="InterPro" id="IPR050708">
    <property type="entry name" value="T6SS_VgrG/RHS"/>
</dbReference>
<dbReference type="NCBIfam" id="TIGR03696">
    <property type="entry name" value="Rhs_assc_core"/>
    <property type="match status" value="1"/>
</dbReference>
<evidence type="ECO:0000259" key="3">
    <source>
        <dbReference type="Pfam" id="PF25023"/>
    </source>
</evidence>
<feature type="region of interest" description="Disordered" evidence="2">
    <location>
        <begin position="400"/>
        <end position="421"/>
    </location>
</feature>
<keyword evidence="1" id="KW-0677">Repeat</keyword>
<dbReference type="Gene3D" id="2.180.10.10">
    <property type="entry name" value="RHS repeat-associated core"/>
    <property type="match status" value="2"/>
</dbReference>
<dbReference type="InterPro" id="IPR031325">
    <property type="entry name" value="RHS_repeat"/>
</dbReference>
<feature type="compositionally biased region" description="Polar residues" evidence="2">
    <location>
        <begin position="824"/>
        <end position="840"/>
    </location>
</feature>
<comment type="caution">
    <text evidence="4">The sequence shown here is derived from an EMBL/GenBank/DDBJ whole genome shotgun (WGS) entry which is preliminary data.</text>
</comment>
<protein>
    <recommendedName>
        <fullName evidence="3">Teneurin-like YD-shell domain-containing protein</fullName>
    </recommendedName>
</protein>
<dbReference type="PANTHER" id="PTHR32305">
    <property type="match status" value="1"/>
</dbReference>
<dbReference type="Proteomes" id="UP000644610">
    <property type="component" value="Unassembled WGS sequence"/>
</dbReference>
<accession>A0A8J3XSK0</accession>
<feature type="region of interest" description="Disordered" evidence="2">
    <location>
        <begin position="1838"/>
        <end position="1875"/>
    </location>
</feature>
<dbReference type="PANTHER" id="PTHR32305:SF17">
    <property type="entry name" value="TRNA NUCLEASE WAPA"/>
    <property type="match status" value="1"/>
</dbReference>
<feature type="region of interest" description="Disordered" evidence="2">
    <location>
        <begin position="815"/>
        <end position="841"/>
    </location>
</feature>
<reference evidence="4" key="1">
    <citation type="submission" date="2021-01" db="EMBL/GenBank/DDBJ databases">
        <title>Whole genome shotgun sequence of Planotetraspora silvatica NBRC 100141.</title>
        <authorList>
            <person name="Komaki H."/>
            <person name="Tamura T."/>
        </authorList>
    </citation>
    <scope>NUCLEOTIDE SEQUENCE</scope>
    <source>
        <strain evidence="4">NBRC 100141</strain>
    </source>
</reference>
<feature type="region of interest" description="Disordered" evidence="2">
    <location>
        <begin position="1070"/>
        <end position="1089"/>
    </location>
</feature>
<evidence type="ECO:0000256" key="2">
    <source>
        <dbReference type="SAM" id="MobiDB-lite"/>
    </source>
</evidence>
<feature type="region of interest" description="Disordered" evidence="2">
    <location>
        <begin position="1754"/>
        <end position="1783"/>
    </location>
</feature>
<keyword evidence="5" id="KW-1185">Reference proteome</keyword>
<dbReference type="InterPro" id="IPR056823">
    <property type="entry name" value="TEN-like_YD-shell"/>
</dbReference>
<proteinExistence type="predicted"/>
<evidence type="ECO:0000313" key="4">
    <source>
        <dbReference type="EMBL" id="GII50601.1"/>
    </source>
</evidence>